<dbReference type="AlphaFoldDB" id="A0A1M5ZE45"/>
<protein>
    <submittedName>
        <fullName evidence="4">Histidine kinase</fullName>
    </submittedName>
</protein>
<evidence type="ECO:0000313" key="6">
    <source>
        <dbReference type="Proteomes" id="UP000290037"/>
    </source>
</evidence>
<evidence type="ECO:0000313" key="4">
    <source>
        <dbReference type="EMBL" id="SHI22500.1"/>
    </source>
</evidence>
<feature type="transmembrane region" description="Helical" evidence="1">
    <location>
        <begin position="9"/>
        <end position="28"/>
    </location>
</feature>
<evidence type="ECO:0000313" key="5">
    <source>
        <dbReference type="Proteomes" id="UP000184240"/>
    </source>
</evidence>
<keyword evidence="4" id="KW-0808">Transferase</keyword>
<keyword evidence="1" id="KW-0812">Transmembrane</keyword>
<proteinExistence type="predicted"/>
<dbReference type="SUPFAM" id="SSF55874">
    <property type="entry name" value="ATPase domain of HSP90 chaperone/DNA topoisomerase II/histidine kinase"/>
    <property type="match status" value="1"/>
</dbReference>
<keyword evidence="6" id="KW-1185">Reference proteome</keyword>
<reference evidence="5" key="2">
    <citation type="submission" date="2016-11" db="EMBL/GenBank/DDBJ databases">
        <authorList>
            <person name="Varghese N."/>
            <person name="Submissions S."/>
        </authorList>
    </citation>
    <scope>NUCLEOTIDE SEQUENCE [LARGE SCALE GENOMIC DNA]</scope>
    <source>
        <strain evidence="5">DSM 19859</strain>
    </source>
</reference>
<dbReference type="STRING" id="573501.SAMN04487999_3002"/>
<evidence type="ECO:0000256" key="1">
    <source>
        <dbReference type="SAM" id="Phobius"/>
    </source>
</evidence>
<evidence type="ECO:0000259" key="2">
    <source>
        <dbReference type="Pfam" id="PF06580"/>
    </source>
</evidence>
<dbReference type="Proteomes" id="UP000290037">
    <property type="component" value="Unassembled WGS sequence"/>
</dbReference>
<dbReference type="InterPro" id="IPR050640">
    <property type="entry name" value="Bact_2-comp_sensor_kinase"/>
</dbReference>
<feature type="transmembrane region" description="Helical" evidence="1">
    <location>
        <begin position="72"/>
        <end position="89"/>
    </location>
</feature>
<keyword evidence="1" id="KW-1133">Transmembrane helix</keyword>
<accession>A0A1M5ZE45</accession>
<dbReference type="OrthoDB" id="9809908at2"/>
<dbReference type="Gene3D" id="3.30.565.10">
    <property type="entry name" value="Histidine kinase-like ATPase, C-terminal domain"/>
    <property type="match status" value="1"/>
</dbReference>
<keyword evidence="4" id="KW-0418">Kinase</keyword>
<sequence>MHFTRNKRILILLHLMVWAALFFTPYFLAGGQVELSPVAMNTWVPLGLYAVIFYLNYLYLINAFLFKKKNTVFILINLVLIGLLAFLNYELKEMYLEHILAKNKTIERPPHEGLFIYLNSITFVVPLVFALAFKTIEKWKKDETRTQEAEKIKLESELQYLRYQLQPHFFFNSLNNIYSLVDIAPDQAKETIHSLSKLMRYLLYETATEYVPLQKEIDFLKTYIELMKLRFSSNVIVNYSFPTVSGDVRIAPLLIITLIENAFKHGISSTELSRIDFKISVEEETIKFVSVNNYYPKDATDQSGSGIGLLNLDKRLQLIYGNDHKLKIDVQNDLFISKLNIPVR</sequence>
<dbReference type="PANTHER" id="PTHR34220">
    <property type="entry name" value="SENSOR HISTIDINE KINASE YPDA"/>
    <property type="match status" value="1"/>
</dbReference>
<reference evidence="3 6" key="3">
    <citation type="submission" date="2018-07" db="EMBL/GenBank/DDBJ databases">
        <title>Leeuwenhoekiella genomics.</title>
        <authorList>
            <person name="Tahon G."/>
            <person name="Willems A."/>
        </authorList>
    </citation>
    <scope>NUCLEOTIDE SEQUENCE [LARGE SCALE GENOMIC DNA]</scope>
    <source>
        <strain evidence="3 6">LMG 24856</strain>
    </source>
</reference>
<dbReference type="GO" id="GO:0016020">
    <property type="term" value="C:membrane"/>
    <property type="evidence" value="ECO:0007669"/>
    <property type="project" value="InterPro"/>
</dbReference>
<organism evidence="4 5">
    <name type="scientific">Leeuwenhoekiella palythoae</name>
    <dbReference type="NCBI Taxonomy" id="573501"/>
    <lineage>
        <taxon>Bacteria</taxon>
        <taxon>Pseudomonadati</taxon>
        <taxon>Bacteroidota</taxon>
        <taxon>Flavobacteriia</taxon>
        <taxon>Flavobacteriales</taxon>
        <taxon>Flavobacteriaceae</taxon>
        <taxon>Leeuwenhoekiella</taxon>
    </lineage>
</organism>
<feature type="domain" description="Signal transduction histidine kinase internal region" evidence="2">
    <location>
        <begin position="156"/>
        <end position="233"/>
    </location>
</feature>
<dbReference type="RefSeq" id="WP_072984381.1">
    <property type="nucleotide sequence ID" value="NZ_CP084318.1"/>
</dbReference>
<feature type="transmembrane region" description="Helical" evidence="1">
    <location>
        <begin position="114"/>
        <end position="133"/>
    </location>
</feature>
<dbReference type="PANTHER" id="PTHR34220:SF7">
    <property type="entry name" value="SENSOR HISTIDINE KINASE YPDA"/>
    <property type="match status" value="1"/>
</dbReference>
<name>A0A1M5ZE45_9FLAO</name>
<dbReference type="InterPro" id="IPR010559">
    <property type="entry name" value="Sig_transdc_His_kin_internal"/>
</dbReference>
<gene>
    <name evidence="3" type="ORF">DSM01_2478</name>
    <name evidence="4" type="ORF">SAMN04487999_3002</name>
</gene>
<evidence type="ECO:0000313" key="3">
    <source>
        <dbReference type="EMBL" id="RXG27974.1"/>
    </source>
</evidence>
<reference evidence="4" key="1">
    <citation type="submission" date="2016-11" db="EMBL/GenBank/DDBJ databases">
        <authorList>
            <person name="Jaros S."/>
            <person name="Januszkiewicz K."/>
            <person name="Wedrychowicz H."/>
        </authorList>
    </citation>
    <scope>NUCLEOTIDE SEQUENCE [LARGE SCALE GENOMIC DNA]</scope>
    <source>
        <strain evidence="4">DSM 19859</strain>
    </source>
</reference>
<dbReference type="EMBL" id="FQXT01000005">
    <property type="protein sequence ID" value="SHI22500.1"/>
    <property type="molecule type" value="Genomic_DNA"/>
</dbReference>
<dbReference type="Proteomes" id="UP000184240">
    <property type="component" value="Unassembled WGS sequence"/>
</dbReference>
<dbReference type="GO" id="GO:0000155">
    <property type="term" value="F:phosphorelay sensor kinase activity"/>
    <property type="evidence" value="ECO:0007669"/>
    <property type="project" value="InterPro"/>
</dbReference>
<dbReference type="Pfam" id="PF06580">
    <property type="entry name" value="His_kinase"/>
    <property type="match status" value="1"/>
</dbReference>
<dbReference type="InterPro" id="IPR036890">
    <property type="entry name" value="HATPase_C_sf"/>
</dbReference>
<dbReference type="EMBL" id="QOVN01000005">
    <property type="protein sequence ID" value="RXG27974.1"/>
    <property type="molecule type" value="Genomic_DNA"/>
</dbReference>
<feature type="transmembrane region" description="Helical" evidence="1">
    <location>
        <begin position="40"/>
        <end position="60"/>
    </location>
</feature>
<keyword evidence="1" id="KW-0472">Membrane</keyword>